<evidence type="ECO:0000313" key="1">
    <source>
        <dbReference type="EMBL" id="KAL0942102.1"/>
    </source>
</evidence>
<name>A0ACC3ZDB5_COLTU</name>
<proteinExistence type="predicted"/>
<evidence type="ECO:0000313" key="2">
    <source>
        <dbReference type="Proteomes" id="UP000805649"/>
    </source>
</evidence>
<dbReference type="Proteomes" id="UP000805649">
    <property type="component" value="Unassembled WGS sequence"/>
</dbReference>
<comment type="caution">
    <text evidence="1">The sequence shown here is derived from an EMBL/GenBank/DDBJ whole genome shotgun (WGS) entry which is preliminary data.</text>
</comment>
<sequence>MNSLATSMTPTWTYECPVHIETLVSGAESIRFRAEQPQLPLHTMQQVHDVLVNCSSLKSLKLRVTFLGCTDQPDRYNFPFEFPRGSHYPSKLEILHLDGYDFEDREWMKVQPPKASSFYSLIMPRWITEFHDWYRSNRATKYYEWKELPDHQKHKSNLDLWIEAMDFSHIQELGLRTIRGAGLVTIRLPPLLKSLKSLVIRGHWARDFILALPGNTLKDLSWVSSCNCESQSVIDVIRHHGQSLKSLERRQPETSYERRKVFTPEQLITLSNIAPNLETLSIDLNRDGAWPVQELKTIAQNFPNLTHLKLYLELESEARRQRESFKWSEGWMGLSLDDPPYIDNMARPLLDKESAMKIFKLLSDEKIGKEFNEVNFFAGDWERKSDIGMYEADWLEYRNSWATCKVSMENFQGGAQKSVTCEGKDTKVIASDNSWMYEPSHVTAPHQDGLEDAEIEEELRRLQEEMAM</sequence>
<gene>
    <name evidence="1" type="ORF">CTRU02_204865</name>
</gene>
<dbReference type="EMBL" id="VUJX02000002">
    <property type="protein sequence ID" value="KAL0942102.1"/>
    <property type="molecule type" value="Genomic_DNA"/>
</dbReference>
<accession>A0ACC3ZDB5</accession>
<organism evidence="1 2">
    <name type="scientific">Colletotrichum truncatum</name>
    <name type="common">Anthracnose fungus</name>
    <name type="synonym">Colletotrichum capsici</name>
    <dbReference type="NCBI Taxonomy" id="5467"/>
    <lineage>
        <taxon>Eukaryota</taxon>
        <taxon>Fungi</taxon>
        <taxon>Dikarya</taxon>
        <taxon>Ascomycota</taxon>
        <taxon>Pezizomycotina</taxon>
        <taxon>Sordariomycetes</taxon>
        <taxon>Hypocreomycetidae</taxon>
        <taxon>Glomerellales</taxon>
        <taxon>Glomerellaceae</taxon>
        <taxon>Colletotrichum</taxon>
        <taxon>Colletotrichum truncatum species complex</taxon>
    </lineage>
</organism>
<keyword evidence="2" id="KW-1185">Reference proteome</keyword>
<protein>
    <submittedName>
        <fullName evidence="1">Uncharacterized protein</fullName>
    </submittedName>
</protein>
<reference evidence="1 2" key="1">
    <citation type="journal article" date="2020" name="Phytopathology">
        <title>Genome Sequence Resources of Colletotrichum truncatum, C. plurivorum, C. musicola, and C. sojae: Four Species Pathogenic to Soybean (Glycine max).</title>
        <authorList>
            <person name="Rogerio F."/>
            <person name="Boufleur T.R."/>
            <person name="Ciampi-Guillardi M."/>
            <person name="Sukno S.A."/>
            <person name="Thon M.R."/>
            <person name="Massola Junior N.S."/>
            <person name="Baroncelli R."/>
        </authorList>
    </citation>
    <scope>NUCLEOTIDE SEQUENCE [LARGE SCALE GENOMIC DNA]</scope>
    <source>
        <strain evidence="1 2">CMES1059</strain>
    </source>
</reference>